<protein>
    <submittedName>
        <fullName evidence="2">Uncharacterized protein</fullName>
    </submittedName>
</protein>
<reference evidence="2 3" key="1">
    <citation type="journal article" date="2018" name="BMC Genomics">
        <title>The genome of Naegleria lovaniensis, the basis for a comparative approach to unravel pathogenicity factors of the human pathogenic amoeba N. fowleri.</title>
        <authorList>
            <person name="Liechti N."/>
            <person name="Schurch N."/>
            <person name="Bruggmann R."/>
            <person name="Wittwer M."/>
        </authorList>
    </citation>
    <scope>NUCLEOTIDE SEQUENCE [LARGE SCALE GENOMIC DNA]</scope>
    <source>
        <strain evidence="2 3">ATCC 30569</strain>
    </source>
</reference>
<organism evidence="2 3">
    <name type="scientific">Naegleria lovaniensis</name>
    <name type="common">Amoeba</name>
    <dbReference type="NCBI Taxonomy" id="51637"/>
    <lineage>
        <taxon>Eukaryota</taxon>
        <taxon>Discoba</taxon>
        <taxon>Heterolobosea</taxon>
        <taxon>Tetramitia</taxon>
        <taxon>Eutetramitia</taxon>
        <taxon>Vahlkampfiidae</taxon>
        <taxon>Naegleria</taxon>
    </lineage>
</organism>
<feature type="region of interest" description="Disordered" evidence="1">
    <location>
        <begin position="120"/>
        <end position="161"/>
    </location>
</feature>
<dbReference type="EMBL" id="PYSW02000014">
    <property type="protein sequence ID" value="KAG2387038.1"/>
    <property type="molecule type" value="Genomic_DNA"/>
</dbReference>
<keyword evidence="3" id="KW-1185">Reference proteome</keyword>
<dbReference type="Proteomes" id="UP000816034">
    <property type="component" value="Unassembled WGS sequence"/>
</dbReference>
<feature type="compositionally biased region" description="Basic and acidic residues" evidence="1">
    <location>
        <begin position="1"/>
        <end position="13"/>
    </location>
</feature>
<proteinExistence type="predicted"/>
<dbReference type="AlphaFoldDB" id="A0AA88KLW6"/>
<feature type="compositionally biased region" description="Polar residues" evidence="1">
    <location>
        <begin position="120"/>
        <end position="130"/>
    </location>
</feature>
<comment type="caution">
    <text evidence="2">The sequence shown here is derived from an EMBL/GenBank/DDBJ whole genome shotgun (WGS) entry which is preliminary data.</text>
</comment>
<gene>
    <name evidence="2" type="ORF">C9374_002073</name>
</gene>
<dbReference type="RefSeq" id="XP_044551030.1">
    <property type="nucleotide sequence ID" value="XM_044691451.1"/>
</dbReference>
<evidence type="ECO:0000313" key="3">
    <source>
        <dbReference type="Proteomes" id="UP000816034"/>
    </source>
</evidence>
<evidence type="ECO:0000256" key="1">
    <source>
        <dbReference type="SAM" id="MobiDB-lite"/>
    </source>
</evidence>
<dbReference type="GeneID" id="68094529"/>
<feature type="compositionally biased region" description="Polar residues" evidence="1">
    <location>
        <begin position="14"/>
        <end position="23"/>
    </location>
</feature>
<feature type="compositionally biased region" description="Low complexity" evidence="1">
    <location>
        <begin position="131"/>
        <end position="153"/>
    </location>
</feature>
<evidence type="ECO:0000313" key="2">
    <source>
        <dbReference type="EMBL" id="KAG2387038.1"/>
    </source>
</evidence>
<feature type="region of interest" description="Disordered" evidence="1">
    <location>
        <begin position="1"/>
        <end position="33"/>
    </location>
</feature>
<accession>A0AA88KLW6</accession>
<sequence length="681" mass="76790">MPKPSKSDNKRAQNEASSSSNEPQLAPPTPKKTRLVQSRLTFGGSSSLVGQHSFSVDQVASSSSHQDQPIKIQSTLLPSGASVVKTRVVQSSHQVQSSSTVQQQPVIDVTVDENVDPQTSAMLSNKSRTLPNKTSTPPNKTSTPQQQRNTSQRRNQKGSEALDLQRAKMLGHTGTIYIDKFLPDSPYGFQYPPKQDRLIEKASLEKMEQLYTYLLILKKFVGKLRAANITHLEKEVQEGGGPNTFFKSLSNRKKMCSLVNNAVNQQKDTFEKREKARKSTNTRRAKLVEEGKCSECGHVMDNVALTSADKEFLNDKDVLLVEGSSSASSSNSSSNSSTNILDYGDEMDAETLFDDNGFIRTTFLRPRCQQCLRKHNERERQKYHKVKEEGVMCPSHPSVPLEVCDPELGTTACLKCGLVHMGKQFASLKCCSTHSMGRPPQCLPACSLCGIVIENLYQAVAACIHHIKFQLASKTKRSFTCTKYFATAFRKEKDPNWFKTEEPLEILCKACHHLLHAVYLMEKQGPMEGEKVLEDFREWVQVHIKMVRLLGAKCAKCDLDFEKLGLAFFILAHVHHIKTDGADQRRSATHILELEDREHISQSVNEYTLALEGKQPLELYQCLCACCHQMVHMEKNARLVLSKEEHSEDREKVKEMFNLQSRFRLIPEIKRRLFGGRDDEK</sequence>
<name>A0AA88KLW6_NAELO</name>